<name>A0A9X3S1N2_9ACTN</name>
<dbReference type="Pfam" id="PF02785">
    <property type="entry name" value="Biotin_carb_C"/>
    <property type="match status" value="1"/>
</dbReference>
<dbReference type="GO" id="GO:0005524">
    <property type="term" value="F:ATP binding"/>
    <property type="evidence" value="ECO:0007669"/>
    <property type="project" value="UniProtKB-UniRule"/>
</dbReference>
<dbReference type="InterPro" id="IPR011054">
    <property type="entry name" value="Rudment_hybrid_motif"/>
</dbReference>
<keyword evidence="8" id="KW-0275">Fatty acid biosynthesis</keyword>
<dbReference type="EMBL" id="JAPDOD010000019">
    <property type="protein sequence ID" value="MDA0162584.1"/>
    <property type="molecule type" value="Genomic_DNA"/>
</dbReference>
<dbReference type="PANTHER" id="PTHR18866:SF126">
    <property type="entry name" value="BIOTIN CARBOXYLASE"/>
    <property type="match status" value="1"/>
</dbReference>
<evidence type="ECO:0000256" key="8">
    <source>
        <dbReference type="ARBA" id="ARBA00023160"/>
    </source>
</evidence>
<reference evidence="15" key="1">
    <citation type="submission" date="2022-10" db="EMBL/GenBank/DDBJ databases">
        <title>The WGS of Solirubrobacter ginsenosidimutans DSM 21036.</title>
        <authorList>
            <person name="Jiang Z."/>
        </authorList>
    </citation>
    <scope>NUCLEOTIDE SEQUENCE</scope>
    <source>
        <strain evidence="15">DSM 21036</strain>
    </source>
</reference>
<evidence type="ECO:0000256" key="2">
    <source>
        <dbReference type="ARBA" id="ARBA00022516"/>
    </source>
</evidence>
<dbReference type="PROSITE" id="PS50979">
    <property type="entry name" value="BC"/>
    <property type="match status" value="1"/>
</dbReference>
<dbReference type="InterPro" id="IPR029045">
    <property type="entry name" value="ClpP/crotonase-like_dom_sf"/>
</dbReference>
<accession>A0A9X3S1N2</accession>
<keyword evidence="3" id="KW-0436">Ligase</keyword>
<dbReference type="InterPro" id="IPR000089">
    <property type="entry name" value="Biotin_lipoyl"/>
</dbReference>
<dbReference type="InterPro" id="IPR050856">
    <property type="entry name" value="Biotin_carboxylase_complex"/>
</dbReference>
<dbReference type="InterPro" id="IPR011763">
    <property type="entry name" value="COA_CT_C"/>
</dbReference>
<dbReference type="CDD" id="cd06850">
    <property type="entry name" value="biotinyl_domain"/>
    <property type="match status" value="1"/>
</dbReference>
<dbReference type="PROSITE" id="PS00866">
    <property type="entry name" value="CPSASE_1"/>
    <property type="match status" value="1"/>
</dbReference>
<dbReference type="PROSITE" id="PS00867">
    <property type="entry name" value="CPSASE_2"/>
    <property type="match status" value="1"/>
</dbReference>
<protein>
    <submittedName>
        <fullName evidence="15">ATP-grasp domain-containing protein</fullName>
    </submittedName>
</protein>
<dbReference type="PROSITE" id="PS50968">
    <property type="entry name" value="BIOTINYL_LIPOYL"/>
    <property type="match status" value="1"/>
</dbReference>
<dbReference type="InterPro" id="IPR016185">
    <property type="entry name" value="PreATP-grasp_dom_sf"/>
</dbReference>
<keyword evidence="2" id="KW-0444">Lipid biosynthesis</keyword>
<evidence type="ECO:0000259" key="13">
    <source>
        <dbReference type="PROSITE" id="PS50979"/>
    </source>
</evidence>
<keyword evidence="9" id="KW-0092">Biotin</keyword>
<dbReference type="Pfam" id="PF00289">
    <property type="entry name" value="Biotin_carb_N"/>
    <property type="match status" value="1"/>
</dbReference>
<proteinExistence type="predicted"/>
<feature type="domain" description="Lipoyl-binding" evidence="11">
    <location>
        <begin position="596"/>
        <end position="679"/>
    </location>
</feature>
<evidence type="ECO:0000256" key="10">
    <source>
        <dbReference type="PROSITE-ProRule" id="PRU00409"/>
    </source>
</evidence>
<dbReference type="SMART" id="SM00878">
    <property type="entry name" value="Biotin_carb_C"/>
    <property type="match status" value="1"/>
</dbReference>
<dbReference type="InterPro" id="IPR011761">
    <property type="entry name" value="ATP-grasp"/>
</dbReference>
<evidence type="ECO:0000256" key="7">
    <source>
        <dbReference type="ARBA" id="ARBA00023098"/>
    </source>
</evidence>
<dbReference type="SUPFAM" id="SSF56059">
    <property type="entry name" value="Glutathione synthetase ATP-binding domain-like"/>
    <property type="match status" value="1"/>
</dbReference>
<evidence type="ECO:0000313" key="16">
    <source>
        <dbReference type="Proteomes" id="UP001149140"/>
    </source>
</evidence>
<dbReference type="GO" id="GO:0006633">
    <property type="term" value="P:fatty acid biosynthetic process"/>
    <property type="evidence" value="ECO:0007669"/>
    <property type="project" value="UniProtKB-KW"/>
</dbReference>
<evidence type="ECO:0000256" key="3">
    <source>
        <dbReference type="ARBA" id="ARBA00022598"/>
    </source>
</evidence>
<evidence type="ECO:0000256" key="4">
    <source>
        <dbReference type="ARBA" id="ARBA00022741"/>
    </source>
</evidence>
<dbReference type="InterPro" id="IPR005482">
    <property type="entry name" value="Biotin_COase_C"/>
</dbReference>
<dbReference type="Gene3D" id="2.40.50.100">
    <property type="match status" value="1"/>
</dbReference>
<feature type="domain" description="Biotin carboxylation" evidence="13">
    <location>
        <begin position="20"/>
        <end position="480"/>
    </location>
</feature>
<comment type="caution">
    <text evidence="15">The sequence shown here is derived from an EMBL/GenBank/DDBJ whole genome shotgun (WGS) entry which is preliminary data.</text>
</comment>
<dbReference type="Proteomes" id="UP001149140">
    <property type="component" value="Unassembled WGS sequence"/>
</dbReference>
<dbReference type="Gene3D" id="3.90.226.10">
    <property type="entry name" value="2-enoyl-CoA Hydratase, Chain A, domain 1"/>
    <property type="match status" value="2"/>
</dbReference>
<evidence type="ECO:0000313" key="15">
    <source>
        <dbReference type="EMBL" id="MDA0162584.1"/>
    </source>
</evidence>
<keyword evidence="5" id="KW-0276">Fatty acid metabolism</keyword>
<dbReference type="SUPFAM" id="SSF51246">
    <property type="entry name" value="Rudiment single hybrid motif"/>
    <property type="match status" value="1"/>
</dbReference>
<evidence type="ECO:0000256" key="9">
    <source>
        <dbReference type="ARBA" id="ARBA00023267"/>
    </source>
</evidence>
<keyword evidence="7" id="KW-0443">Lipid metabolism</keyword>
<keyword evidence="6 10" id="KW-0067">ATP-binding</keyword>
<dbReference type="GO" id="GO:0003989">
    <property type="term" value="F:acetyl-CoA carboxylase activity"/>
    <property type="evidence" value="ECO:0007669"/>
    <property type="project" value="InterPro"/>
</dbReference>
<feature type="domain" description="CoA carboxyltransferase C-terminal" evidence="14">
    <location>
        <begin position="1557"/>
        <end position="1847"/>
    </location>
</feature>
<dbReference type="GO" id="GO:0046872">
    <property type="term" value="F:metal ion binding"/>
    <property type="evidence" value="ECO:0007669"/>
    <property type="project" value="InterPro"/>
</dbReference>
<dbReference type="InterPro" id="IPR005479">
    <property type="entry name" value="CPAse_ATP-bd"/>
</dbReference>
<comment type="cofactor">
    <cofactor evidence="1">
        <name>biotin</name>
        <dbReference type="ChEBI" id="CHEBI:57586"/>
    </cofactor>
</comment>
<dbReference type="InterPro" id="IPR011053">
    <property type="entry name" value="Single_hybrid_motif"/>
</dbReference>
<evidence type="ECO:0000256" key="1">
    <source>
        <dbReference type="ARBA" id="ARBA00001953"/>
    </source>
</evidence>
<keyword evidence="4 10" id="KW-0547">Nucleotide-binding</keyword>
<evidence type="ECO:0000256" key="6">
    <source>
        <dbReference type="ARBA" id="ARBA00022840"/>
    </source>
</evidence>
<evidence type="ECO:0000256" key="5">
    <source>
        <dbReference type="ARBA" id="ARBA00022832"/>
    </source>
</evidence>
<dbReference type="RefSeq" id="WP_270041825.1">
    <property type="nucleotide sequence ID" value="NZ_JAPDOD010000019.1"/>
</dbReference>
<dbReference type="InterPro" id="IPR034733">
    <property type="entry name" value="AcCoA_carboxyl_beta"/>
</dbReference>
<feature type="domain" description="ATP-grasp" evidence="12">
    <location>
        <begin position="153"/>
        <end position="351"/>
    </location>
</feature>
<dbReference type="InterPro" id="IPR013537">
    <property type="entry name" value="AcCoA_COase_cen"/>
</dbReference>
<dbReference type="PROSITE" id="PS50975">
    <property type="entry name" value="ATP_GRASP"/>
    <property type="match status" value="1"/>
</dbReference>
<dbReference type="PROSITE" id="PS50989">
    <property type="entry name" value="COA_CT_CTER"/>
    <property type="match status" value="1"/>
</dbReference>
<sequence length="1861" mass="203677">MRDTPRSPNVPLVPSVTQRTFRRLAVVNRGEPAMRLIHAVRELNCERPDDPIKVIALHTEPERSAMFVRHADEAYNLGPTATVDADGKRTGAYLNYEGLKQALIATKADAVWPGWGFVAEHPAFADLVEELGLVFVGPSGDVMRALGDKIQSKLMAEKAGVPVAPWSNGPVETIEEAREHAERIGFPLMIKAAAGGGGRGIRRVNDMDGLEHALNTSRREAADAFGDGTCFMEAMVGNAHHIEVQLIADGQGQAWAAGVRDCSCQRRHQKVVEESSSVVLTREQEEEVKEASRRLALESGYRNAGTVEFLYEPTEKRFSFMEVNARLQVEHPVTEAVTGLDLVKLQLHVASGGKLEGEPPEPVGHAIEARLNAEDPAMGFAPTPGRVQVLDLASGPGVRVDRGIAAGDVIPPDFDSMVAKVIAYGRTRDEAAARLRRALRESTVIIEDGTTNRAFILAILDRPEFKAGEIDIAWLDRMGVSGEMESDGGADVALLQAAIELADHETATERAAFYAFARRGRPEASPEVSRAVEVRHRGQAYRIIVSQLAPGRYRADIDGTAVEADVERLSGHERRITLNGTTHRTMISRQGADLLVEVHGVPHRITRDDGGFVRSQGPSVVVAIPVSEGDEVAEGDVVAVVESMKMETSLTAPFAGRVRRVLTTTNVQVPAQTALLQLEAIETEAAEQTAARVSFADDAADRGEAPCAAALARLQWMLLGYDVSGDEVRRALATLRDGSGGAELIAGEHRLLDVFSDVRALSRARHDPERELLHSPQEYLHAFLRSLDAKAENLPERFVTLLQRALAHYGVDSLDRTPALEEACYRLFVAQERADLARAAVASILERRLQSADELVGSVGDEFRGVLDRLELATERRDPVLADQARQLRNRYYDQPLILQRQAAAYEVLDRHLNALLEDPDRADRAEHIEAVVTAPQLLAPQIIERMSQTGAREHPAMLEIMTRRWYRERVLTPFWSGITSDGTAYVTTSFEADGRRHHLAAAFVDTQDLDDIAGAISRRAAQYPQGESVYVDLYAAATAGEELANALKAALERAAVPPRVQRIVLDVPAPTRGVSAADAITLHRDIDGGWVLDRELQFVHPEMAERLNLWRMSEFALERIASPADVYLFRGVGRSNPKDERLFALAEVRDITIVRDENGRVVSLPELEHMLAETLESLRRFQARRAPRERLLWNRVRLNLWPSIDLAPDEAGALIDRYARETEGLGIETVIIRGRMRDPRDGVVRDSELRLFAPAGRGVIVEIDEPATRPLQPLDEGARRIVQARRRGSVHPAELVKVLAPERRDPGRSIPRGEFIEYDLDADGALVPVDRGPAMNEAGIVVGLTRSFTPRHPEGMTRIVLLGDPTKSLGSVAEPECRRIIAALDWAEELGVPVEWFALSSGARISMDSGTENMDWVAAALRRIIEFTQHGGEINVVVTGINVGAQPYWNAEATMLMHTRGVLVMTPESAMVLTGKQALDFAGGVSAEDNFGIGGYDRIMGPNGQAQYWATDLAGACSVLHRYYEHSYIAPGERFPRRAETRDAIERDVRSAPHSAPGSELATVGEIFSDETNPGRKQAFDIRSVMKAVVDSDHRPLERWERMRDAEAAVVWDAHLGGWPTTVIGIESHPLDRFGPNPADGPSQWTSGTLFPKSSKKVARAINSNGGRRPLVVLANLAGFDGSPESMRQWQLEYGAEIGRAIVNFRGPIVFCVISRYHGGAFVVFSQRLNEGFETIAVEGAKASVIGGSAAAGVVFTRDVAAATRGDARVVEMEERIEAADTPGDARRLRGELSSLLDTVRAEKMGELAAKFDSIHSIQRAVEVGSVSSIVAAAELRPYLVSAIERGMAKAEAASEVITA</sequence>
<evidence type="ECO:0000259" key="14">
    <source>
        <dbReference type="PROSITE" id="PS50989"/>
    </source>
</evidence>
<dbReference type="Pfam" id="PF02786">
    <property type="entry name" value="CPSase_L_D2"/>
    <property type="match status" value="1"/>
</dbReference>
<dbReference type="SUPFAM" id="SSF52440">
    <property type="entry name" value="PreATP-grasp domain"/>
    <property type="match status" value="1"/>
</dbReference>
<dbReference type="Pfam" id="PF01039">
    <property type="entry name" value="Carboxyl_trans"/>
    <property type="match status" value="1"/>
</dbReference>
<dbReference type="Pfam" id="PF00364">
    <property type="entry name" value="Biotin_lipoyl"/>
    <property type="match status" value="1"/>
</dbReference>
<organism evidence="15 16">
    <name type="scientific">Solirubrobacter ginsenosidimutans</name>
    <dbReference type="NCBI Taxonomy" id="490573"/>
    <lineage>
        <taxon>Bacteria</taxon>
        <taxon>Bacillati</taxon>
        <taxon>Actinomycetota</taxon>
        <taxon>Thermoleophilia</taxon>
        <taxon>Solirubrobacterales</taxon>
        <taxon>Solirubrobacteraceae</taxon>
        <taxon>Solirubrobacter</taxon>
    </lineage>
</organism>
<dbReference type="FunFam" id="3.30.1490.20:FF:000003">
    <property type="entry name" value="acetyl-CoA carboxylase isoform X1"/>
    <property type="match status" value="1"/>
</dbReference>
<dbReference type="SUPFAM" id="SSF52096">
    <property type="entry name" value="ClpP/crotonase"/>
    <property type="match status" value="2"/>
</dbReference>
<dbReference type="InterPro" id="IPR005481">
    <property type="entry name" value="BC-like_N"/>
</dbReference>
<evidence type="ECO:0000259" key="11">
    <source>
        <dbReference type="PROSITE" id="PS50968"/>
    </source>
</evidence>
<keyword evidence="16" id="KW-1185">Reference proteome</keyword>
<evidence type="ECO:0000259" key="12">
    <source>
        <dbReference type="PROSITE" id="PS50975"/>
    </source>
</evidence>
<gene>
    <name evidence="15" type="ORF">OM076_20080</name>
</gene>
<dbReference type="PANTHER" id="PTHR18866">
    <property type="entry name" value="CARBOXYLASE:PYRUVATE/ACETYL-COA/PROPIONYL-COA CARBOXYLASE"/>
    <property type="match status" value="1"/>
</dbReference>
<dbReference type="Pfam" id="PF08326">
    <property type="entry name" value="ACC_central"/>
    <property type="match status" value="1"/>
</dbReference>
<dbReference type="Gene3D" id="3.30.470.20">
    <property type="entry name" value="ATP-grasp fold, B domain"/>
    <property type="match status" value="1"/>
</dbReference>
<dbReference type="InterPro" id="IPR011764">
    <property type="entry name" value="Biotin_carboxylation_dom"/>
</dbReference>
<dbReference type="SUPFAM" id="SSF51230">
    <property type="entry name" value="Single hybrid motif"/>
    <property type="match status" value="1"/>
</dbReference>